<dbReference type="HOGENOM" id="CLU_2211745_0_0_1"/>
<dbReference type="AlphaFoldDB" id="L8WFS4"/>
<gene>
    <name evidence="1" type="ORF">AG1IA_10332</name>
</gene>
<sequence length="107" mass="11856">MQRYLIALQSTSSGLLETFRKKRHFAPSPARSTVSSNLASCFHTFVVKSRTPGTMVSLPDDLNTLDVSRKRRAGTMYSRRLSSEIAPKLHISTCGATAIRFVLVGRL</sequence>
<comment type="caution">
    <text evidence="1">The sequence shown here is derived from an EMBL/GenBank/DDBJ whole genome shotgun (WGS) entry which is preliminary data.</text>
</comment>
<evidence type="ECO:0000313" key="1">
    <source>
        <dbReference type="EMBL" id="ELU35638.1"/>
    </source>
</evidence>
<dbReference type="EMBL" id="AFRT01005866">
    <property type="protein sequence ID" value="ELU35638.1"/>
    <property type="molecule type" value="Genomic_DNA"/>
</dbReference>
<protein>
    <submittedName>
        <fullName evidence="1">Uncharacterized protein</fullName>
    </submittedName>
</protein>
<organism evidence="1 2">
    <name type="scientific">Thanatephorus cucumeris (strain AG1-IA)</name>
    <name type="common">Rice sheath blight fungus</name>
    <name type="synonym">Rhizoctonia solani</name>
    <dbReference type="NCBI Taxonomy" id="983506"/>
    <lineage>
        <taxon>Eukaryota</taxon>
        <taxon>Fungi</taxon>
        <taxon>Dikarya</taxon>
        <taxon>Basidiomycota</taxon>
        <taxon>Agaricomycotina</taxon>
        <taxon>Agaricomycetes</taxon>
        <taxon>Cantharellales</taxon>
        <taxon>Ceratobasidiaceae</taxon>
        <taxon>Rhizoctonia</taxon>
        <taxon>Rhizoctonia solani AG-1</taxon>
    </lineage>
</organism>
<evidence type="ECO:0000313" key="2">
    <source>
        <dbReference type="Proteomes" id="UP000011668"/>
    </source>
</evidence>
<keyword evidence="2" id="KW-1185">Reference proteome</keyword>
<proteinExistence type="predicted"/>
<name>L8WFS4_THACA</name>
<accession>L8WFS4</accession>
<dbReference type="Proteomes" id="UP000011668">
    <property type="component" value="Unassembled WGS sequence"/>
</dbReference>
<reference evidence="1 2" key="1">
    <citation type="journal article" date="2013" name="Nat. Commun.">
        <title>The evolution and pathogenic mechanisms of the rice sheath blight pathogen.</title>
        <authorList>
            <person name="Zheng A."/>
            <person name="Lin R."/>
            <person name="Xu L."/>
            <person name="Qin P."/>
            <person name="Tang C."/>
            <person name="Ai P."/>
            <person name="Zhang D."/>
            <person name="Liu Y."/>
            <person name="Sun Z."/>
            <person name="Feng H."/>
            <person name="Wang Y."/>
            <person name="Chen Y."/>
            <person name="Liang X."/>
            <person name="Fu R."/>
            <person name="Li Q."/>
            <person name="Zhang J."/>
            <person name="Yu X."/>
            <person name="Xie Z."/>
            <person name="Ding L."/>
            <person name="Guan P."/>
            <person name="Tang J."/>
            <person name="Liang Y."/>
            <person name="Wang S."/>
            <person name="Deng Q."/>
            <person name="Li S."/>
            <person name="Zhu J."/>
            <person name="Wang L."/>
            <person name="Liu H."/>
            <person name="Li P."/>
        </authorList>
    </citation>
    <scope>NUCLEOTIDE SEQUENCE [LARGE SCALE GENOMIC DNA]</scope>
    <source>
        <strain evidence="2">AG-1 IA</strain>
    </source>
</reference>